<sequence length="122" mass="14130">MVNYRLKSKILEVVDNQLNMNDPKCTRRTLNRLMDLGFEEEIAKQMIATVLTEEIYFIMKKQDPFNEKRYEKKLALLPDYLDGIEEREYNDDAMPVSLGPSVGRNDPCPCGSGKKYKKCCGK</sequence>
<evidence type="ECO:0000313" key="2">
    <source>
        <dbReference type="Proteomes" id="UP000255326"/>
    </source>
</evidence>
<dbReference type="InterPro" id="IPR004027">
    <property type="entry name" value="SEC_C_motif"/>
</dbReference>
<dbReference type="AlphaFoldDB" id="A0A370GGD4"/>
<reference evidence="1 2" key="1">
    <citation type="submission" date="2018-07" db="EMBL/GenBank/DDBJ databases">
        <title>Genomic Encyclopedia of Type Strains, Phase IV (KMG-IV): sequencing the most valuable type-strain genomes for metagenomic binning, comparative biology and taxonomic classification.</title>
        <authorList>
            <person name="Goeker M."/>
        </authorList>
    </citation>
    <scope>NUCLEOTIDE SEQUENCE [LARGE SCALE GENOMIC DNA]</scope>
    <source>
        <strain evidence="1 2">DSM 25281</strain>
    </source>
</reference>
<dbReference type="Pfam" id="PF02810">
    <property type="entry name" value="SEC-C"/>
    <property type="match status" value="1"/>
</dbReference>
<dbReference type="SUPFAM" id="SSF103642">
    <property type="entry name" value="Sec-C motif"/>
    <property type="match status" value="1"/>
</dbReference>
<dbReference type="EMBL" id="QQAY01000005">
    <property type="protein sequence ID" value="RDI42189.1"/>
    <property type="molecule type" value="Genomic_DNA"/>
</dbReference>
<proteinExistence type="predicted"/>
<gene>
    <name evidence="1" type="ORF">DFR59_10528</name>
</gene>
<protein>
    <submittedName>
        <fullName evidence="1">SEC-C motif-containing protein</fullName>
    </submittedName>
</protein>
<comment type="caution">
    <text evidence="1">The sequence shown here is derived from an EMBL/GenBank/DDBJ whole genome shotgun (WGS) entry which is preliminary data.</text>
</comment>
<name>A0A370GGD4_9BACI</name>
<accession>A0A370GGD4</accession>
<organism evidence="1 2">
    <name type="scientific">Falsibacillus pallidus</name>
    <dbReference type="NCBI Taxonomy" id="493781"/>
    <lineage>
        <taxon>Bacteria</taxon>
        <taxon>Bacillati</taxon>
        <taxon>Bacillota</taxon>
        <taxon>Bacilli</taxon>
        <taxon>Bacillales</taxon>
        <taxon>Bacillaceae</taxon>
        <taxon>Falsibacillus</taxon>
    </lineage>
</organism>
<evidence type="ECO:0000313" key="1">
    <source>
        <dbReference type="EMBL" id="RDI42189.1"/>
    </source>
</evidence>
<dbReference type="Proteomes" id="UP000255326">
    <property type="component" value="Unassembled WGS sequence"/>
</dbReference>
<keyword evidence="2" id="KW-1185">Reference proteome</keyword>
<dbReference type="Gene3D" id="3.10.450.50">
    <property type="match status" value="1"/>
</dbReference>